<gene>
    <name evidence="6" type="ORF">ACFQ4B_01470</name>
</gene>
<dbReference type="Pfam" id="PF00730">
    <property type="entry name" value="HhH-GPD"/>
    <property type="match status" value="1"/>
</dbReference>
<dbReference type="SUPFAM" id="SSF48150">
    <property type="entry name" value="DNA-glycosylase"/>
    <property type="match status" value="1"/>
</dbReference>
<keyword evidence="3" id="KW-0227">DNA damage</keyword>
<evidence type="ECO:0000256" key="3">
    <source>
        <dbReference type="ARBA" id="ARBA00022763"/>
    </source>
</evidence>
<dbReference type="PANTHER" id="PTHR43003">
    <property type="entry name" value="DNA-3-METHYLADENINE GLYCOSYLASE"/>
    <property type="match status" value="1"/>
</dbReference>
<comment type="catalytic activity">
    <reaction evidence="1">
        <text>Hydrolysis of alkylated DNA, releasing 3-methyladenine, 3-methylguanine, 7-methylguanine and 7-methyladenine.</text>
        <dbReference type="EC" id="3.2.2.21"/>
    </reaction>
</comment>
<evidence type="ECO:0000259" key="5">
    <source>
        <dbReference type="SMART" id="SM00478"/>
    </source>
</evidence>
<sequence length="225" mass="25086">MTSLFELHADEPRLRQLCLQDTRLAMLVRAVGPLNVPKRTDGFEYLAKSLINQQLSVKAAATICQRVEQQCGGITPDSMLNTSEDILRAAGVSRPKIGYIQGLAQLVKQGEIDFAAWEGMSDEDAIEALTKIKGIGRWTAEMFLIFFMGWDNVLSMGDAGLRRAALWLYEGEKGNGAAVLEQQSVAWEPYRSIASLYLWEAINQGHVVEGPYSKFCEKLAEQQRE</sequence>
<dbReference type="Proteomes" id="UP001597180">
    <property type="component" value="Unassembled WGS sequence"/>
</dbReference>
<evidence type="ECO:0000256" key="1">
    <source>
        <dbReference type="ARBA" id="ARBA00000086"/>
    </source>
</evidence>
<keyword evidence="7" id="KW-1185">Reference proteome</keyword>
<dbReference type="InterPro" id="IPR051912">
    <property type="entry name" value="Alkylbase_DNA_Glycosylase/TA"/>
</dbReference>
<dbReference type="Gene3D" id="1.10.1670.40">
    <property type="match status" value="1"/>
</dbReference>
<dbReference type="Gene3D" id="1.10.340.30">
    <property type="entry name" value="Hypothetical protein, domain 2"/>
    <property type="match status" value="1"/>
</dbReference>
<accession>A0ABW3UDL8</accession>
<dbReference type="EMBL" id="JBHTLU010000006">
    <property type="protein sequence ID" value="MFD1218773.1"/>
    <property type="molecule type" value="Genomic_DNA"/>
</dbReference>
<organism evidence="6 7">
    <name type="scientific">Paenibacillus vulneris</name>
    <dbReference type="NCBI Taxonomy" id="1133364"/>
    <lineage>
        <taxon>Bacteria</taxon>
        <taxon>Bacillati</taxon>
        <taxon>Bacillota</taxon>
        <taxon>Bacilli</taxon>
        <taxon>Bacillales</taxon>
        <taxon>Paenibacillaceae</taxon>
        <taxon>Paenibacillus</taxon>
    </lineage>
</organism>
<dbReference type="CDD" id="cd00056">
    <property type="entry name" value="ENDO3c"/>
    <property type="match status" value="1"/>
</dbReference>
<evidence type="ECO:0000256" key="4">
    <source>
        <dbReference type="ARBA" id="ARBA00023204"/>
    </source>
</evidence>
<reference evidence="7" key="1">
    <citation type="journal article" date="2019" name="Int. J. Syst. Evol. Microbiol.">
        <title>The Global Catalogue of Microorganisms (GCM) 10K type strain sequencing project: providing services to taxonomists for standard genome sequencing and annotation.</title>
        <authorList>
            <consortium name="The Broad Institute Genomics Platform"/>
            <consortium name="The Broad Institute Genome Sequencing Center for Infectious Disease"/>
            <person name="Wu L."/>
            <person name="Ma J."/>
        </authorList>
    </citation>
    <scope>NUCLEOTIDE SEQUENCE [LARGE SCALE GENOMIC DNA]</scope>
    <source>
        <strain evidence="7">CCUG 53270</strain>
    </source>
</reference>
<evidence type="ECO:0000313" key="6">
    <source>
        <dbReference type="EMBL" id="MFD1218773.1"/>
    </source>
</evidence>
<proteinExistence type="predicted"/>
<evidence type="ECO:0000313" key="7">
    <source>
        <dbReference type="Proteomes" id="UP001597180"/>
    </source>
</evidence>
<name>A0ABW3UDL8_9BACL</name>
<dbReference type="RefSeq" id="WP_345587619.1">
    <property type="nucleotide sequence ID" value="NZ_BAABJG010000012.1"/>
</dbReference>
<dbReference type="PANTHER" id="PTHR43003:SF5">
    <property type="entry name" value="DNA-3-METHYLADENINE GLYCOSYLASE"/>
    <property type="match status" value="1"/>
</dbReference>
<dbReference type="SMART" id="SM00478">
    <property type="entry name" value="ENDO3c"/>
    <property type="match status" value="1"/>
</dbReference>
<protein>
    <recommendedName>
        <fullName evidence="2">DNA-3-methyladenine glycosylase II</fullName>
        <ecNumber evidence="2">3.2.2.21</ecNumber>
    </recommendedName>
</protein>
<dbReference type="EC" id="3.2.2.21" evidence="2"/>
<comment type="caution">
    <text evidence="6">The sequence shown here is derived from an EMBL/GenBank/DDBJ whole genome shotgun (WGS) entry which is preliminary data.</text>
</comment>
<feature type="domain" description="HhH-GPD" evidence="5">
    <location>
        <begin position="51"/>
        <end position="202"/>
    </location>
</feature>
<evidence type="ECO:0000256" key="2">
    <source>
        <dbReference type="ARBA" id="ARBA00012000"/>
    </source>
</evidence>
<dbReference type="InterPro" id="IPR011257">
    <property type="entry name" value="DNA_glycosylase"/>
</dbReference>
<keyword evidence="4" id="KW-0234">DNA repair</keyword>
<dbReference type="InterPro" id="IPR003265">
    <property type="entry name" value="HhH-GPD_domain"/>
</dbReference>